<protein>
    <submittedName>
        <fullName evidence="2">Uncharacterized protein</fullName>
    </submittedName>
</protein>
<organism evidence="2 3">
    <name type="scientific">SAR86 cluster bacterium SAR86E</name>
    <dbReference type="NCBI Taxonomy" id="1208365"/>
    <lineage>
        <taxon>Bacteria</taxon>
        <taxon>Pseudomonadati</taxon>
        <taxon>Pseudomonadota</taxon>
        <taxon>Gammaproteobacteria</taxon>
        <taxon>SAR86 cluster</taxon>
    </lineage>
</organism>
<dbReference type="STRING" id="1208365.B273_0445"/>
<name>K6G638_9GAMM</name>
<reference evidence="2 3" key="1">
    <citation type="submission" date="2012-09" db="EMBL/GenBank/DDBJ databases">
        <authorList>
            <person name="Dupont C.L."/>
            <person name="Rusch D.B."/>
            <person name="Lombardo M.-J."/>
            <person name="Novotny M."/>
            <person name="Yee-Greenbaum J."/>
            <person name="Laskin R."/>
        </authorList>
    </citation>
    <scope>NUCLEOTIDE SEQUENCE [LARGE SCALE GENOMIC DNA]</scope>
    <source>
        <strain evidence="2">SAR86E</strain>
    </source>
</reference>
<dbReference type="Proteomes" id="UP000010310">
    <property type="component" value="Unassembled WGS sequence"/>
</dbReference>
<accession>K6G638</accession>
<evidence type="ECO:0000256" key="1">
    <source>
        <dbReference type="SAM" id="Phobius"/>
    </source>
</evidence>
<sequence>MLLIIAISIILLLPILSYLLHPLSTQKSTVFLISFFLFGGFVLNFQSTNSLIGSWVQATHSGSITKVISRNGQLESNILNKYLENQSSQEESFLLGVEIFYKALEHESFDSAESILRLLNIKFSTENFQVPIFNLLADLRDSKYPNIADSQLLLNLEKPLNCSIQSLEFFVSIPGGPEVDIASKKITSVDISTPFKLNKSDALVRGFDITSAFLQQETIKIEALVECADTSYQSFKTIDLKYSKDNIEQVFFYANEWLKK</sequence>
<comment type="caution">
    <text evidence="2">The sequence shown here is derived from an EMBL/GenBank/DDBJ whole genome shotgun (WGS) entry which is preliminary data.</text>
</comment>
<proteinExistence type="predicted"/>
<keyword evidence="1" id="KW-1133">Transmembrane helix</keyword>
<dbReference type="AlphaFoldDB" id="K6G638"/>
<keyword evidence="3" id="KW-1185">Reference proteome</keyword>
<gene>
    <name evidence="2" type="ORF">B273_0445</name>
</gene>
<keyword evidence="1" id="KW-0472">Membrane</keyword>
<dbReference type="EMBL" id="AMWX01000005">
    <property type="protein sequence ID" value="EKO36619.1"/>
    <property type="molecule type" value="Genomic_DNA"/>
</dbReference>
<evidence type="ECO:0000313" key="2">
    <source>
        <dbReference type="EMBL" id="EKO36619.1"/>
    </source>
</evidence>
<feature type="transmembrane region" description="Helical" evidence="1">
    <location>
        <begin position="27"/>
        <end position="45"/>
    </location>
</feature>
<keyword evidence="1" id="KW-0812">Transmembrane</keyword>
<evidence type="ECO:0000313" key="3">
    <source>
        <dbReference type="Proteomes" id="UP000010310"/>
    </source>
</evidence>